<evidence type="ECO:0000313" key="6">
    <source>
        <dbReference type="EMBL" id="KZP30861.1"/>
    </source>
</evidence>
<evidence type="ECO:0000256" key="3">
    <source>
        <dbReference type="ARBA" id="ARBA00022833"/>
    </source>
</evidence>
<organism evidence="6 7">
    <name type="scientific">Athelia psychrophila</name>
    <dbReference type="NCBI Taxonomy" id="1759441"/>
    <lineage>
        <taxon>Eukaryota</taxon>
        <taxon>Fungi</taxon>
        <taxon>Dikarya</taxon>
        <taxon>Basidiomycota</taxon>
        <taxon>Agaricomycotina</taxon>
        <taxon>Agaricomycetes</taxon>
        <taxon>Agaricomycetidae</taxon>
        <taxon>Atheliales</taxon>
        <taxon>Atheliaceae</taxon>
        <taxon>Athelia</taxon>
    </lineage>
</organism>
<feature type="domain" description="MYND-type" evidence="5">
    <location>
        <begin position="124"/>
        <end position="165"/>
    </location>
</feature>
<dbReference type="InterPro" id="IPR002893">
    <property type="entry name" value="Znf_MYND"/>
</dbReference>
<dbReference type="PROSITE" id="PS50865">
    <property type="entry name" value="ZF_MYND_2"/>
    <property type="match status" value="1"/>
</dbReference>
<dbReference type="SUPFAM" id="SSF144232">
    <property type="entry name" value="HIT/MYND zinc finger-like"/>
    <property type="match status" value="1"/>
</dbReference>
<keyword evidence="7" id="KW-1185">Reference proteome</keyword>
<keyword evidence="3" id="KW-0862">Zinc</keyword>
<name>A0A166TQB5_9AGAM</name>
<sequence length="222" mass="24566">MNTVTVRIDKVHSYGGLVELLESPFLDIDVISRAALSGQKKVHVDDFDDCCVHLIRRIQQFSIYRSILSKSDRYLRAAGISTWMEGNEGPIAISLMHLRLHTVPLVDAYEDFGGGVAPIFCCGNKECNADSGHMTLYRCRGCKLALYCGVDCQKQDWWGTHELLCNAMKQPGQAAALPPISSPDIKWLAYILAREFIQALFTPSGLTACDSAGHFTSLLLLN</sequence>
<gene>
    <name evidence="6" type="ORF">FIBSPDRAFT_979041</name>
</gene>
<dbReference type="Gene3D" id="6.10.140.2220">
    <property type="match status" value="1"/>
</dbReference>
<evidence type="ECO:0000256" key="2">
    <source>
        <dbReference type="ARBA" id="ARBA00022771"/>
    </source>
</evidence>
<keyword evidence="2 4" id="KW-0863">Zinc-finger</keyword>
<dbReference type="EMBL" id="KV417492">
    <property type="protein sequence ID" value="KZP30861.1"/>
    <property type="molecule type" value="Genomic_DNA"/>
</dbReference>
<dbReference type="Proteomes" id="UP000076532">
    <property type="component" value="Unassembled WGS sequence"/>
</dbReference>
<dbReference type="Pfam" id="PF01753">
    <property type="entry name" value="zf-MYND"/>
    <property type="match status" value="1"/>
</dbReference>
<dbReference type="AlphaFoldDB" id="A0A166TQB5"/>
<accession>A0A166TQB5</accession>
<proteinExistence type="predicted"/>
<reference evidence="6 7" key="1">
    <citation type="journal article" date="2016" name="Mol. Biol. Evol.">
        <title>Comparative Genomics of Early-Diverging Mushroom-Forming Fungi Provides Insights into the Origins of Lignocellulose Decay Capabilities.</title>
        <authorList>
            <person name="Nagy L.G."/>
            <person name="Riley R."/>
            <person name="Tritt A."/>
            <person name="Adam C."/>
            <person name="Daum C."/>
            <person name="Floudas D."/>
            <person name="Sun H."/>
            <person name="Yadav J.S."/>
            <person name="Pangilinan J."/>
            <person name="Larsson K.H."/>
            <person name="Matsuura K."/>
            <person name="Barry K."/>
            <person name="Labutti K."/>
            <person name="Kuo R."/>
            <person name="Ohm R.A."/>
            <person name="Bhattacharya S.S."/>
            <person name="Shirouzu T."/>
            <person name="Yoshinaga Y."/>
            <person name="Martin F.M."/>
            <person name="Grigoriev I.V."/>
            <person name="Hibbett D.S."/>
        </authorList>
    </citation>
    <scope>NUCLEOTIDE SEQUENCE [LARGE SCALE GENOMIC DNA]</scope>
    <source>
        <strain evidence="6 7">CBS 109695</strain>
    </source>
</reference>
<keyword evidence="1" id="KW-0479">Metal-binding</keyword>
<dbReference type="OrthoDB" id="3067133at2759"/>
<protein>
    <recommendedName>
        <fullName evidence="5">MYND-type domain-containing protein</fullName>
    </recommendedName>
</protein>
<evidence type="ECO:0000256" key="1">
    <source>
        <dbReference type="ARBA" id="ARBA00022723"/>
    </source>
</evidence>
<dbReference type="GO" id="GO:0008270">
    <property type="term" value="F:zinc ion binding"/>
    <property type="evidence" value="ECO:0007669"/>
    <property type="project" value="UniProtKB-KW"/>
</dbReference>
<evidence type="ECO:0000256" key="4">
    <source>
        <dbReference type="PROSITE-ProRule" id="PRU00134"/>
    </source>
</evidence>
<evidence type="ECO:0000259" key="5">
    <source>
        <dbReference type="PROSITE" id="PS50865"/>
    </source>
</evidence>
<evidence type="ECO:0000313" key="7">
    <source>
        <dbReference type="Proteomes" id="UP000076532"/>
    </source>
</evidence>